<proteinExistence type="predicted"/>
<evidence type="ECO:0000259" key="8">
    <source>
        <dbReference type="PROSITE" id="PS50090"/>
    </source>
</evidence>
<evidence type="ECO:0000256" key="3">
    <source>
        <dbReference type="ARBA" id="ARBA00023015"/>
    </source>
</evidence>
<dbReference type="Pfam" id="PF00249">
    <property type="entry name" value="Myb_DNA-binding"/>
    <property type="match status" value="2"/>
</dbReference>
<dbReference type="GO" id="GO:0005634">
    <property type="term" value="C:nucleus"/>
    <property type="evidence" value="ECO:0007669"/>
    <property type="project" value="UniProtKB-SubCell"/>
</dbReference>
<evidence type="ECO:0000256" key="7">
    <source>
        <dbReference type="SAM" id="MobiDB-lite"/>
    </source>
</evidence>
<evidence type="ECO:0000256" key="1">
    <source>
        <dbReference type="ARBA" id="ARBA00004123"/>
    </source>
</evidence>
<reference evidence="10" key="2">
    <citation type="submission" date="2017-06" db="EMBL/GenBank/DDBJ databases">
        <title>The pomegranate genome and the genomics of punicalagin biosynthesis.</title>
        <authorList>
            <person name="Xu C."/>
        </authorList>
    </citation>
    <scope>NUCLEOTIDE SEQUENCE [LARGE SCALE GENOMIC DNA]</scope>
    <source>
        <tissue evidence="10">Fresh leaf</tissue>
    </source>
</reference>
<evidence type="ECO:0000256" key="5">
    <source>
        <dbReference type="ARBA" id="ARBA00023163"/>
    </source>
</evidence>
<evidence type="ECO:0000313" key="12">
    <source>
        <dbReference type="Proteomes" id="UP000515151"/>
    </source>
</evidence>
<evidence type="ECO:0000313" key="10">
    <source>
        <dbReference type="EMBL" id="OWM82437.1"/>
    </source>
</evidence>
<comment type="subcellular location">
    <subcellularLocation>
        <location evidence="1">Nucleus</location>
    </subcellularLocation>
</comment>
<keyword evidence="12" id="KW-1185">Reference proteome</keyword>
<dbReference type="InterPro" id="IPR017930">
    <property type="entry name" value="Myb_dom"/>
</dbReference>
<evidence type="ECO:0000256" key="4">
    <source>
        <dbReference type="ARBA" id="ARBA00023125"/>
    </source>
</evidence>
<reference evidence="12" key="3">
    <citation type="journal article" date="2020" name="Plant Biotechnol. J.">
        <title>The pomegranate (Punica granatum L.) draft genome dissects genetic divergence between soft- and hard-seeded cultivars.</title>
        <authorList>
            <person name="Luo X."/>
            <person name="Li H."/>
            <person name="Wu Z."/>
            <person name="Yao W."/>
            <person name="Zhao P."/>
            <person name="Cao D."/>
            <person name="Yu H."/>
            <person name="Li K."/>
            <person name="Poudel K."/>
            <person name="Zhao D."/>
            <person name="Zhang F."/>
            <person name="Xia X."/>
            <person name="Chen L."/>
            <person name="Wang Q."/>
            <person name="Jing D."/>
            <person name="Cao S."/>
        </authorList>
    </citation>
    <scope>NUCLEOTIDE SEQUENCE [LARGE SCALE GENOMIC DNA]</scope>
</reference>
<keyword evidence="5" id="KW-0804">Transcription</keyword>
<feature type="domain" description="Myb-like" evidence="8">
    <location>
        <begin position="63"/>
        <end position="113"/>
    </location>
</feature>
<dbReference type="InterPro" id="IPR001005">
    <property type="entry name" value="SANT/Myb"/>
</dbReference>
<evidence type="ECO:0000256" key="6">
    <source>
        <dbReference type="ARBA" id="ARBA00023242"/>
    </source>
</evidence>
<dbReference type="PROSITE" id="PS51294">
    <property type="entry name" value="HTH_MYB"/>
    <property type="match status" value="2"/>
</dbReference>
<name>A0A218XBW9_PUNGR</name>
<protein>
    <submittedName>
        <fullName evidence="13">Transcription factor RAX2-like</fullName>
    </submittedName>
</protein>
<dbReference type="Gene3D" id="1.10.10.60">
    <property type="entry name" value="Homeodomain-like"/>
    <property type="match status" value="2"/>
</dbReference>
<dbReference type="InterPro" id="IPR009057">
    <property type="entry name" value="Homeodomain-like_sf"/>
</dbReference>
<dbReference type="GeneID" id="116206792"/>
<keyword evidence="6" id="KW-0539">Nucleus</keyword>
<feature type="compositionally biased region" description="Basic and acidic residues" evidence="7">
    <location>
        <begin position="211"/>
        <end position="224"/>
    </location>
</feature>
<evidence type="ECO:0000259" key="9">
    <source>
        <dbReference type="PROSITE" id="PS51294"/>
    </source>
</evidence>
<accession>A0A218XBW9</accession>
<feature type="domain" description="HTH myb-type" evidence="9">
    <location>
        <begin position="9"/>
        <end position="66"/>
    </location>
</feature>
<dbReference type="PROSITE" id="PS50090">
    <property type="entry name" value="MYB_LIKE"/>
    <property type="match status" value="2"/>
</dbReference>
<feature type="domain" description="HTH myb-type" evidence="9">
    <location>
        <begin position="67"/>
        <end position="117"/>
    </location>
</feature>
<evidence type="ECO:0000313" key="11">
    <source>
        <dbReference type="Proteomes" id="UP000197138"/>
    </source>
</evidence>
<evidence type="ECO:0000256" key="2">
    <source>
        <dbReference type="ARBA" id="ARBA00022737"/>
    </source>
</evidence>
<organism evidence="10 11">
    <name type="scientific">Punica granatum</name>
    <name type="common">Pomegranate</name>
    <dbReference type="NCBI Taxonomy" id="22663"/>
    <lineage>
        <taxon>Eukaryota</taxon>
        <taxon>Viridiplantae</taxon>
        <taxon>Streptophyta</taxon>
        <taxon>Embryophyta</taxon>
        <taxon>Tracheophyta</taxon>
        <taxon>Spermatophyta</taxon>
        <taxon>Magnoliopsida</taxon>
        <taxon>eudicotyledons</taxon>
        <taxon>Gunneridae</taxon>
        <taxon>Pentapetalae</taxon>
        <taxon>rosids</taxon>
        <taxon>malvids</taxon>
        <taxon>Myrtales</taxon>
        <taxon>Lythraceae</taxon>
        <taxon>Punica</taxon>
    </lineage>
</organism>
<evidence type="ECO:0000313" key="13">
    <source>
        <dbReference type="RefSeq" id="XP_031395457.1"/>
    </source>
</evidence>
<keyword evidence="3" id="KW-0805">Transcription regulation</keyword>
<dbReference type="CDD" id="cd00167">
    <property type="entry name" value="SANT"/>
    <property type="match status" value="1"/>
</dbReference>
<feature type="region of interest" description="Disordered" evidence="7">
    <location>
        <begin position="202"/>
        <end position="224"/>
    </location>
</feature>
<dbReference type="EMBL" id="MTKT01002011">
    <property type="protein sequence ID" value="OWM82437.1"/>
    <property type="molecule type" value="Genomic_DNA"/>
</dbReference>
<dbReference type="SUPFAM" id="SSF46689">
    <property type="entry name" value="Homeodomain-like"/>
    <property type="match status" value="1"/>
</dbReference>
<dbReference type="GO" id="GO:0003677">
    <property type="term" value="F:DNA binding"/>
    <property type="evidence" value="ECO:0007669"/>
    <property type="project" value="UniProtKB-KW"/>
</dbReference>
<keyword evidence="2" id="KW-0677">Repeat</keyword>
<dbReference type="AlphaFoldDB" id="A0A218XBW9"/>
<dbReference type="Proteomes" id="UP000197138">
    <property type="component" value="Unassembled WGS sequence"/>
</dbReference>
<dbReference type="PANTHER" id="PTHR48000:SF67">
    <property type="entry name" value="MYB-LIKE DNA-BINDING DOMAIN CONTAINING PROTEIN, EXPRESSED"/>
    <property type="match status" value="1"/>
</dbReference>
<reference evidence="13" key="4">
    <citation type="submission" date="2025-04" db="UniProtKB">
        <authorList>
            <consortium name="RefSeq"/>
        </authorList>
    </citation>
    <scope>IDENTIFICATION</scope>
    <source>
        <tissue evidence="13">Leaf</tissue>
    </source>
</reference>
<dbReference type="SMART" id="SM00717">
    <property type="entry name" value="SANT"/>
    <property type="match status" value="2"/>
</dbReference>
<sequence length="329" mass="36365">MGRAPCCDKANVKKGPWSPEEDAKLKDYIEKHGTGGNWIALPQKAGLKRCGKSCRLRWLNYLRPNIKHGEFSDVEDRIICTLFANIGSRWSIIAAQLPGRTDNDIKNYWNTKLKKKLMGNFYINPPGHSNLSCGMPLAPEQRQHFIDPFSPTIPTLSVPSSSTSDFYELSPFNSSSSSSAATNLQSRETLVGPINMYGHEAASCSSSDGSSVDKDNHHPRFDHHQQVPNNNLQGFSPSHYGNEILGPGDQDMINYGSNSAPLDYYGSIEEIKQLISNTSSSLTTATTNHNNNDCNYSGFLFDVENRSSSPESVAANVPTRADEGVLYYY</sequence>
<gene>
    <name evidence="13" type="primary">LOC116206792</name>
    <name evidence="10" type="ORF">CDL15_Pgr002011</name>
</gene>
<dbReference type="Proteomes" id="UP000515151">
    <property type="component" value="Chromosome 5"/>
</dbReference>
<dbReference type="RefSeq" id="XP_031395457.1">
    <property type="nucleotide sequence ID" value="XM_031539597.1"/>
</dbReference>
<feature type="domain" description="Myb-like" evidence="8">
    <location>
        <begin position="9"/>
        <end position="62"/>
    </location>
</feature>
<dbReference type="FunFam" id="1.10.10.60:FF:000015">
    <property type="entry name" value="Transcription factor RAX3"/>
    <property type="match status" value="1"/>
</dbReference>
<dbReference type="PANTHER" id="PTHR48000">
    <property type="entry name" value="OS09G0431300 PROTEIN"/>
    <property type="match status" value="1"/>
</dbReference>
<keyword evidence="4" id="KW-0238">DNA-binding</keyword>
<dbReference type="OrthoDB" id="2143914at2759"/>
<reference evidence="11" key="1">
    <citation type="journal article" date="2017" name="Plant J.">
        <title>The pomegranate (Punica granatum L.) genome and the genomics of punicalagin biosynthesis.</title>
        <authorList>
            <person name="Qin G."/>
            <person name="Xu C."/>
            <person name="Ming R."/>
            <person name="Tang H."/>
            <person name="Guyot R."/>
            <person name="Kramer E.M."/>
            <person name="Hu Y."/>
            <person name="Yi X."/>
            <person name="Qi Y."/>
            <person name="Xu X."/>
            <person name="Gao Z."/>
            <person name="Pan H."/>
            <person name="Jian J."/>
            <person name="Tian Y."/>
            <person name="Yue Z."/>
            <person name="Xu Y."/>
        </authorList>
    </citation>
    <scope>NUCLEOTIDE SEQUENCE [LARGE SCALE GENOMIC DNA]</scope>
    <source>
        <strain evidence="11">cv. Dabenzi</strain>
    </source>
</reference>